<organism evidence="2 3">
    <name type="scientific">Alkalicoccobacillus plakortidis</name>
    <dbReference type="NCBI Taxonomy" id="444060"/>
    <lineage>
        <taxon>Bacteria</taxon>
        <taxon>Bacillati</taxon>
        <taxon>Bacillota</taxon>
        <taxon>Bacilli</taxon>
        <taxon>Bacillales</taxon>
        <taxon>Bacillaceae</taxon>
        <taxon>Alkalicoccobacillus</taxon>
    </lineage>
</organism>
<evidence type="ECO:0000313" key="2">
    <source>
        <dbReference type="EMBL" id="MCM2675858.1"/>
    </source>
</evidence>
<dbReference type="EMBL" id="JAMQJY010000001">
    <property type="protein sequence ID" value="MCM2675858.1"/>
    <property type="molecule type" value="Genomic_DNA"/>
</dbReference>
<sequence length="76" mass="8417">MFRRGFQRVLMGVEKVGNLLPQPITIFLLLIGLLFVLSTAFQIAWMTVTNPATEEVTEIRSLLSGEGITFMTSTLG</sequence>
<feature type="transmembrane region" description="Helical" evidence="1">
    <location>
        <begin position="20"/>
        <end position="41"/>
    </location>
</feature>
<protein>
    <submittedName>
        <fullName evidence="2">AbgT family transporter</fullName>
    </submittedName>
</protein>
<keyword evidence="1" id="KW-0472">Membrane</keyword>
<dbReference type="Proteomes" id="UP001203665">
    <property type="component" value="Unassembled WGS sequence"/>
</dbReference>
<gene>
    <name evidence="2" type="ORF">NDM98_10385</name>
</gene>
<dbReference type="RefSeq" id="WP_251607162.1">
    <property type="nucleotide sequence ID" value="NZ_JAMQJY010000001.1"/>
</dbReference>
<evidence type="ECO:0000313" key="3">
    <source>
        <dbReference type="Proteomes" id="UP001203665"/>
    </source>
</evidence>
<dbReference type="PANTHER" id="PTHR30282">
    <property type="entry name" value="P-AMINOBENZOYL GLUTAMATE TRANSPORTER"/>
    <property type="match status" value="1"/>
</dbReference>
<comment type="caution">
    <text evidence="2">The sequence shown here is derived from an EMBL/GenBank/DDBJ whole genome shotgun (WGS) entry which is preliminary data.</text>
</comment>
<name>A0ABT0XIX4_9BACI</name>
<dbReference type="InterPro" id="IPR004697">
    <property type="entry name" value="AbgT"/>
</dbReference>
<accession>A0ABT0XIX4</accession>
<keyword evidence="1" id="KW-0812">Transmembrane</keyword>
<keyword evidence="3" id="KW-1185">Reference proteome</keyword>
<dbReference type="Pfam" id="PF03806">
    <property type="entry name" value="ABG_transport"/>
    <property type="match status" value="1"/>
</dbReference>
<dbReference type="PANTHER" id="PTHR30282:SF0">
    <property type="entry name" value="P-AMINOBENZOYL-GLUTAMATE TRANSPORT PROTEIN"/>
    <property type="match status" value="1"/>
</dbReference>
<proteinExistence type="predicted"/>
<evidence type="ECO:0000256" key="1">
    <source>
        <dbReference type="SAM" id="Phobius"/>
    </source>
</evidence>
<reference evidence="2" key="1">
    <citation type="submission" date="2022-06" db="EMBL/GenBank/DDBJ databases">
        <title>Alkalicoccobacillus porphyridii sp. nov., isolated from a marine red alga, Porphyridium purpureum and reclassification of Shouchella plakortidis and Shouchella gibsonii as Alkalicoccobacillus plakortidis comb. nov. and Alkalicoccobacillus gibsonii comb. nov.</title>
        <authorList>
            <person name="Kim K.H."/>
            <person name="Lee J.K."/>
            <person name="Han D.M."/>
            <person name="Baek J.H."/>
            <person name="Jeon C.O."/>
        </authorList>
    </citation>
    <scope>NUCLEOTIDE SEQUENCE</scope>
    <source>
        <strain evidence="2">DSM 19153</strain>
    </source>
</reference>
<keyword evidence="1" id="KW-1133">Transmembrane helix</keyword>